<protein>
    <submittedName>
        <fullName evidence="1">Uncharacterized protein</fullName>
    </submittedName>
</protein>
<reference evidence="1 2" key="1">
    <citation type="submission" date="2021-06" db="EMBL/GenBank/DDBJ databases">
        <title>Caerostris extrusa draft genome.</title>
        <authorList>
            <person name="Kono N."/>
            <person name="Arakawa K."/>
        </authorList>
    </citation>
    <scope>NUCLEOTIDE SEQUENCE [LARGE SCALE GENOMIC DNA]</scope>
</reference>
<proteinExistence type="predicted"/>
<dbReference type="AlphaFoldDB" id="A0AAV4Q1A9"/>
<accession>A0AAV4Q1A9</accession>
<organism evidence="1 2">
    <name type="scientific">Caerostris extrusa</name>
    <name type="common">Bark spider</name>
    <name type="synonym">Caerostris bankana</name>
    <dbReference type="NCBI Taxonomy" id="172846"/>
    <lineage>
        <taxon>Eukaryota</taxon>
        <taxon>Metazoa</taxon>
        <taxon>Ecdysozoa</taxon>
        <taxon>Arthropoda</taxon>
        <taxon>Chelicerata</taxon>
        <taxon>Arachnida</taxon>
        <taxon>Araneae</taxon>
        <taxon>Araneomorphae</taxon>
        <taxon>Entelegynae</taxon>
        <taxon>Araneoidea</taxon>
        <taxon>Araneidae</taxon>
        <taxon>Caerostris</taxon>
    </lineage>
</organism>
<dbReference type="EMBL" id="BPLR01005415">
    <property type="protein sequence ID" value="GIY02142.1"/>
    <property type="molecule type" value="Genomic_DNA"/>
</dbReference>
<keyword evidence="2" id="KW-1185">Reference proteome</keyword>
<evidence type="ECO:0000313" key="2">
    <source>
        <dbReference type="Proteomes" id="UP001054945"/>
    </source>
</evidence>
<sequence length="303" mass="33538">MNSFGTERRVVKYAAGDTTWCSYGRKSKRGEVRLLGHEGVVGDGECVQEAENSLLPQDGSFKSVEFIRVRIDSVGEVCINSILGCLSGNVFQVLLKAFRIEVLDSWNEFIRTERRVVKYAAGDTTWCSYGRKSKRAEVRLLGCEGVVGGMCARSRKYFFATETEVSKVLRLGRKAMTIKCLIASHCKLTDTFLPSIRFHQIIMDSYATLLQASISANMCVSTAYGSSTYHMVWPGLSESKFSTAGMNSFGTERRVVKYAAGDKQGAVTVEGAKGRGAASEIRGCREMCVQEAENSLLLQRRKF</sequence>
<dbReference type="Proteomes" id="UP001054945">
    <property type="component" value="Unassembled WGS sequence"/>
</dbReference>
<name>A0AAV4Q1A9_CAEEX</name>
<evidence type="ECO:0000313" key="1">
    <source>
        <dbReference type="EMBL" id="GIY02142.1"/>
    </source>
</evidence>
<comment type="caution">
    <text evidence="1">The sequence shown here is derived from an EMBL/GenBank/DDBJ whole genome shotgun (WGS) entry which is preliminary data.</text>
</comment>
<gene>
    <name evidence="1" type="ORF">CEXT_758201</name>
</gene>